<keyword evidence="2" id="KW-1185">Reference proteome</keyword>
<organism evidence="1 2">
    <name type="scientific">Clostridium saudiense</name>
    <dbReference type="NCBI Taxonomy" id="1414720"/>
    <lineage>
        <taxon>Bacteria</taxon>
        <taxon>Bacillati</taxon>
        <taxon>Bacillota</taxon>
        <taxon>Clostridia</taxon>
        <taxon>Eubacteriales</taxon>
        <taxon>Clostridiaceae</taxon>
        <taxon>Clostridium</taxon>
    </lineage>
</organism>
<reference evidence="1 2" key="1">
    <citation type="journal article" date="2021" name="Sci. Rep.">
        <title>The distribution of antibiotic resistance genes in chicken gut microbiota commensals.</title>
        <authorList>
            <person name="Juricova H."/>
            <person name="Matiasovicova J."/>
            <person name="Kubasova T."/>
            <person name="Cejkova D."/>
            <person name="Rychlik I."/>
        </authorList>
    </citation>
    <scope>NUCLEOTIDE SEQUENCE [LARGE SCALE GENOMIC DNA]</scope>
    <source>
        <strain evidence="1 2">An435</strain>
    </source>
</reference>
<evidence type="ECO:0000313" key="2">
    <source>
        <dbReference type="Proteomes" id="UP000767334"/>
    </source>
</evidence>
<accession>A0ABS2FFK1</accession>
<dbReference type="EMBL" id="JACJLL010000033">
    <property type="protein sequence ID" value="MBM6819106.1"/>
    <property type="molecule type" value="Genomic_DNA"/>
</dbReference>
<sequence length="74" mass="8587">MSKCPFWSSKKEKISCSNECPMSPAKNHNEICPFVEHLVGDKVIFKEIIDDDFMYSQDTSLEYIIPSYVGYKDE</sequence>
<comment type="caution">
    <text evidence="1">The sequence shown here is derived from an EMBL/GenBank/DDBJ whole genome shotgun (WGS) entry which is preliminary data.</text>
</comment>
<name>A0ABS2FFK1_9CLOT</name>
<dbReference type="RefSeq" id="WP_133016513.1">
    <property type="nucleotide sequence ID" value="NZ_JACJLL010000033.1"/>
</dbReference>
<protein>
    <submittedName>
        <fullName evidence="1">Uncharacterized protein</fullName>
    </submittedName>
</protein>
<dbReference type="Proteomes" id="UP000767334">
    <property type="component" value="Unassembled WGS sequence"/>
</dbReference>
<evidence type="ECO:0000313" key="1">
    <source>
        <dbReference type="EMBL" id="MBM6819106.1"/>
    </source>
</evidence>
<proteinExistence type="predicted"/>
<gene>
    <name evidence="1" type="ORF">H6A19_07095</name>
</gene>